<dbReference type="HOGENOM" id="CLU_147960_0_0_11"/>
<dbReference type="Proteomes" id="UP000016605">
    <property type="component" value="Unassembled WGS sequence"/>
</dbReference>
<sequence length="107" mass="11658">MAVGTLAYNGESFEIDDRVLTHLQIVISTKLRRGENFFLSWPLPVERGSGRHAIWVDNGVPIHIYYSGSRAISINRDWIESMIVAAGRASGLVITDESAGNEGPSGS</sequence>
<dbReference type="PATRIC" id="fig|1358026.3.peg.2073"/>
<name>U2T920_LEIAQ</name>
<accession>U2T920</accession>
<evidence type="ECO:0000313" key="3">
    <source>
        <dbReference type="Proteomes" id="UP000016605"/>
    </source>
</evidence>
<evidence type="ECO:0000313" key="2">
    <source>
        <dbReference type="EMBL" id="ERK71202.1"/>
    </source>
</evidence>
<dbReference type="Pfam" id="PF25355">
    <property type="entry name" value="DUF7882"/>
    <property type="match status" value="1"/>
</dbReference>
<comment type="caution">
    <text evidence="2">The sequence shown here is derived from an EMBL/GenBank/DDBJ whole genome shotgun (WGS) entry which is preliminary data.</text>
</comment>
<gene>
    <name evidence="2" type="ORF">N136_02437</name>
</gene>
<evidence type="ECO:0000259" key="1">
    <source>
        <dbReference type="Pfam" id="PF25355"/>
    </source>
</evidence>
<proteinExistence type="predicted"/>
<dbReference type="EMBL" id="AWVQ01000314">
    <property type="protein sequence ID" value="ERK71202.1"/>
    <property type="molecule type" value="Genomic_DNA"/>
</dbReference>
<dbReference type="AlphaFoldDB" id="U2T920"/>
<feature type="domain" description="DUF7882" evidence="1">
    <location>
        <begin position="4"/>
        <end position="97"/>
    </location>
</feature>
<organism evidence="2 3">
    <name type="scientific">Leifsonia aquatica ATCC 14665</name>
    <dbReference type="NCBI Taxonomy" id="1358026"/>
    <lineage>
        <taxon>Bacteria</taxon>
        <taxon>Bacillati</taxon>
        <taxon>Actinomycetota</taxon>
        <taxon>Actinomycetes</taxon>
        <taxon>Micrococcales</taxon>
        <taxon>Microbacteriaceae</taxon>
        <taxon>Leifsonia</taxon>
    </lineage>
</organism>
<dbReference type="InterPro" id="IPR057204">
    <property type="entry name" value="DUF7882"/>
</dbReference>
<reference evidence="2 3" key="1">
    <citation type="submission" date="2013-08" db="EMBL/GenBank/DDBJ databases">
        <authorList>
            <person name="Weinstock G."/>
            <person name="Sodergren E."/>
            <person name="Wylie T."/>
            <person name="Fulton L."/>
            <person name="Fulton R."/>
            <person name="Fronick C."/>
            <person name="O'Laughlin M."/>
            <person name="Godfrey J."/>
            <person name="Miner T."/>
            <person name="Herter B."/>
            <person name="Appelbaum E."/>
            <person name="Cordes M."/>
            <person name="Lek S."/>
            <person name="Wollam A."/>
            <person name="Pepin K.H."/>
            <person name="Palsikar V.B."/>
            <person name="Mitreva M."/>
            <person name="Wilson R.K."/>
        </authorList>
    </citation>
    <scope>NUCLEOTIDE SEQUENCE [LARGE SCALE GENOMIC DNA]</scope>
    <source>
        <strain evidence="2 3">ATCC 14665</strain>
    </source>
</reference>
<protein>
    <recommendedName>
        <fullName evidence="1">DUF7882 domain-containing protein</fullName>
    </recommendedName>
</protein>